<organism evidence="1">
    <name type="scientific">Musca domestica</name>
    <name type="common">House fly</name>
    <dbReference type="NCBI Taxonomy" id="7370"/>
    <lineage>
        <taxon>Eukaryota</taxon>
        <taxon>Metazoa</taxon>
        <taxon>Ecdysozoa</taxon>
        <taxon>Arthropoda</taxon>
        <taxon>Hexapoda</taxon>
        <taxon>Insecta</taxon>
        <taxon>Pterygota</taxon>
        <taxon>Neoptera</taxon>
        <taxon>Endopterygota</taxon>
        <taxon>Diptera</taxon>
        <taxon>Brachycera</taxon>
        <taxon>Muscomorpha</taxon>
        <taxon>Muscoidea</taxon>
        <taxon>Muscidae</taxon>
        <taxon>Musca</taxon>
    </lineage>
</organism>
<sequence>MLGLRIQATSTVGGGTVARMAKTNSYGYLCFCSRRHNLIMFVGMTLLIVSYGVNTEQMSAGPVGLKAVSSANTNLNNNRRGIGESSVGKENTNRLQHAIILLSPVPQDRGRSSDSREQQPSSKYFINFRKSRLFGLLGSNYSLSYNLTIGSGSTAGNITVAAPAPAYYYAAAPYYPYGYDYYYNPYAYNPYAYNPYAYNPYGYNPYYSYY</sequence>
<accession>A0A1I8N6L5</accession>
<evidence type="ECO:0000313" key="1">
    <source>
        <dbReference type="EnsemblMetazoa" id="MDOA012081-PA"/>
    </source>
</evidence>
<proteinExistence type="predicted"/>
<dbReference type="RefSeq" id="XP_005185794.2">
    <property type="nucleotide sequence ID" value="XM_005185737.4"/>
</dbReference>
<dbReference type="KEGG" id="mde:101887296"/>
<gene>
    <name evidence="1" type="primary">101887296</name>
</gene>
<dbReference type="OrthoDB" id="8062489at2759"/>
<dbReference type="VEuPathDB" id="VectorBase:MDOMA2_011898"/>
<name>A0A1I8N6L5_MUSDO</name>
<dbReference type="VEuPathDB" id="VectorBase:MDOA012081"/>
<dbReference type="AlphaFoldDB" id="A0A1I8N6L5"/>
<protein>
    <submittedName>
        <fullName evidence="1">Uncharacterized protein</fullName>
    </submittedName>
</protein>
<reference evidence="1" key="1">
    <citation type="submission" date="2020-05" db="UniProtKB">
        <authorList>
            <consortium name="EnsemblMetazoa"/>
        </authorList>
    </citation>
    <scope>IDENTIFICATION</scope>
    <source>
        <strain evidence="1">Aabys</strain>
    </source>
</reference>
<dbReference type="EnsemblMetazoa" id="MDOA012081-RA">
    <property type="protein sequence ID" value="MDOA012081-PA"/>
    <property type="gene ID" value="MDOA012081"/>
</dbReference>